<evidence type="ECO:0000313" key="2">
    <source>
        <dbReference type="Proteomes" id="UP000287394"/>
    </source>
</evidence>
<evidence type="ECO:0000313" key="1">
    <source>
        <dbReference type="EMBL" id="BDI31947.1"/>
    </source>
</evidence>
<sequence length="507" mass="57290">MKKSLVSPPSIAALAWTLALAAGPIWAASASDVTVRLGKTVTSPFMGLGVQWDRFYYTPTPAAWNMIVRRMDYCRPGYLRVMVGTGDYCVGFDAQGKPKYIWTEGTAAQKADFKNLTDILDYAQSRGVPVILGEWSPPKKELMAEETDPRWPQVMADFVSYLRDKRGYSTITFFNCINEPNGDWSGNKDYATWLSVVRSLRREFDARGLNASVRIIGPDTTGNTQWLEPFTWIDRATKDAPDTFGAWDLHWYALDSEVLDGSMEKLLAEKREVIAKNDPDGLSKPRFLGESGLITGRVNGDQQPRVRAYEYGVMMADYVAQVARAGWQGALAWDMDDAMHLVSWDRRPDPPDALTMKLWGFWNSQGSRMTPPEDESPRPWFYTWSLMSRLFPRGSRIVETTSPAIARFRAVAATIQRSGRTDVSVMLVNNDAISRTMTVKVPDLKQSPTLTCYRYFETDRPEDDRRFPKAASLLKKVDLRKGCTVMLPSRGVVFLTTMIDRQKNQSP</sequence>
<dbReference type="RefSeq" id="WP_119324544.1">
    <property type="nucleotide sequence ID" value="NZ_AP025739.1"/>
</dbReference>
<dbReference type="Gene3D" id="3.20.20.80">
    <property type="entry name" value="Glycosidases"/>
    <property type="match status" value="1"/>
</dbReference>
<dbReference type="SUPFAM" id="SSF51445">
    <property type="entry name" value="(Trans)glycosidases"/>
    <property type="match status" value="1"/>
</dbReference>
<organism evidence="1 2">
    <name type="scientific">Capsulimonas corticalis</name>
    <dbReference type="NCBI Taxonomy" id="2219043"/>
    <lineage>
        <taxon>Bacteria</taxon>
        <taxon>Bacillati</taxon>
        <taxon>Armatimonadota</taxon>
        <taxon>Armatimonadia</taxon>
        <taxon>Capsulimonadales</taxon>
        <taxon>Capsulimonadaceae</taxon>
        <taxon>Capsulimonas</taxon>
    </lineage>
</organism>
<accession>A0A402D4Z1</accession>
<dbReference type="OrthoDB" id="781226at2"/>
<reference evidence="1 2" key="1">
    <citation type="journal article" date="2019" name="Int. J. Syst. Evol. Microbiol.">
        <title>Capsulimonas corticalis gen. nov., sp. nov., an aerobic capsulated bacterium, of a novel bacterial order, Capsulimonadales ord. nov., of the class Armatimonadia of the phylum Armatimonadetes.</title>
        <authorList>
            <person name="Li J."/>
            <person name="Kudo C."/>
            <person name="Tonouchi A."/>
        </authorList>
    </citation>
    <scope>NUCLEOTIDE SEQUENCE [LARGE SCALE GENOMIC DNA]</scope>
    <source>
        <strain evidence="1 2">AX-7</strain>
    </source>
</reference>
<protein>
    <submittedName>
        <fullName evidence="1">Uncharacterized protein</fullName>
    </submittedName>
</protein>
<keyword evidence="2" id="KW-1185">Reference proteome</keyword>
<dbReference type="Proteomes" id="UP000287394">
    <property type="component" value="Chromosome"/>
</dbReference>
<dbReference type="KEGG" id="ccot:CCAX7_39980"/>
<name>A0A402D4Z1_9BACT</name>
<dbReference type="InterPro" id="IPR017853">
    <property type="entry name" value="GH"/>
</dbReference>
<dbReference type="EMBL" id="AP025739">
    <property type="protein sequence ID" value="BDI31947.1"/>
    <property type="molecule type" value="Genomic_DNA"/>
</dbReference>
<dbReference type="AlphaFoldDB" id="A0A402D4Z1"/>
<gene>
    <name evidence="1" type="ORF">CCAX7_39980</name>
</gene>
<proteinExistence type="predicted"/>